<feature type="signal peptide" evidence="1">
    <location>
        <begin position="1"/>
        <end position="16"/>
    </location>
</feature>
<dbReference type="STRING" id="1658174.A0A1J9R0C7"/>
<proteinExistence type="predicted"/>
<protein>
    <submittedName>
        <fullName evidence="4">Uncharacterized protein</fullName>
    </submittedName>
</protein>
<keyword evidence="5" id="KW-1185">Reference proteome</keyword>
<reference evidence="4 5" key="1">
    <citation type="submission" date="2015-08" db="EMBL/GenBank/DDBJ databases">
        <title>Emmonsia species relationships and genome sequence.</title>
        <authorList>
            <person name="Cuomo C.A."/>
            <person name="Schwartz I.S."/>
            <person name="Kenyon C."/>
            <person name="De Hoog G.S."/>
            <person name="Govender N.P."/>
            <person name="Botha A."/>
            <person name="Moreno L."/>
            <person name="De Vries M."/>
            <person name="Munoz J.F."/>
            <person name="Stielow J.B."/>
        </authorList>
    </citation>
    <scope>NUCLEOTIDE SEQUENCE [LARGE SCALE GENOMIC DNA]</scope>
    <source>
        <strain evidence="4 5">EI222</strain>
    </source>
</reference>
<dbReference type="InterPro" id="IPR051478">
    <property type="entry name" value="Beta-lactamase-like_AB/R"/>
</dbReference>
<dbReference type="AlphaFoldDB" id="A0A1J9R0C7"/>
<gene>
    <name evidence="4" type="ORF">ACJ73_02742</name>
</gene>
<dbReference type="InterPro" id="IPR001466">
    <property type="entry name" value="Beta-lactam-related"/>
</dbReference>
<dbReference type="InterPro" id="IPR058664">
    <property type="entry name" value="ARB_00930-like_C"/>
</dbReference>
<dbReference type="EMBL" id="LGTZ01000304">
    <property type="protein sequence ID" value="OJD25891.1"/>
    <property type="molecule type" value="Genomic_DNA"/>
</dbReference>
<feature type="chain" id="PRO_5012385425" evidence="1">
    <location>
        <begin position="17"/>
        <end position="584"/>
    </location>
</feature>
<dbReference type="InterPro" id="IPR012338">
    <property type="entry name" value="Beta-lactam/transpept-like"/>
</dbReference>
<evidence type="ECO:0000259" key="3">
    <source>
        <dbReference type="Pfam" id="PF26335"/>
    </source>
</evidence>
<dbReference type="Gene3D" id="3.40.710.10">
    <property type="entry name" value="DD-peptidase/beta-lactamase superfamily"/>
    <property type="match status" value="1"/>
</dbReference>
<dbReference type="Proteomes" id="UP000242791">
    <property type="component" value="Unassembled WGS sequence"/>
</dbReference>
<dbReference type="PANTHER" id="PTHR22935:SF97">
    <property type="entry name" value="BETA-LACTAMASE-RELATED DOMAIN-CONTAINING PROTEIN"/>
    <property type="match status" value="1"/>
</dbReference>
<evidence type="ECO:0000256" key="1">
    <source>
        <dbReference type="SAM" id="SignalP"/>
    </source>
</evidence>
<dbReference type="Pfam" id="PF26335">
    <property type="entry name" value="ARB_00930_C"/>
    <property type="match status" value="1"/>
</dbReference>
<organism evidence="4 5">
    <name type="scientific">Blastomyces percursus</name>
    <dbReference type="NCBI Taxonomy" id="1658174"/>
    <lineage>
        <taxon>Eukaryota</taxon>
        <taxon>Fungi</taxon>
        <taxon>Dikarya</taxon>
        <taxon>Ascomycota</taxon>
        <taxon>Pezizomycotina</taxon>
        <taxon>Eurotiomycetes</taxon>
        <taxon>Eurotiomycetidae</taxon>
        <taxon>Onygenales</taxon>
        <taxon>Ajellomycetaceae</taxon>
        <taxon>Blastomyces</taxon>
    </lineage>
</organism>
<feature type="domain" description="Beta-lactamase-like ARB-00930-like C-terminal" evidence="3">
    <location>
        <begin position="430"/>
        <end position="581"/>
    </location>
</feature>
<evidence type="ECO:0000313" key="5">
    <source>
        <dbReference type="Proteomes" id="UP000242791"/>
    </source>
</evidence>
<feature type="domain" description="Beta-lactamase-related" evidence="2">
    <location>
        <begin position="102"/>
        <end position="407"/>
    </location>
</feature>
<keyword evidence="1" id="KW-0732">Signal</keyword>
<evidence type="ECO:0000313" key="4">
    <source>
        <dbReference type="EMBL" id="OJD25891.1"/>
    </source>
</evidence>
<evidence type="ECO:0000259" key="2">
    <source>
        <dbReference type="Pfam" id="PF00144"/>
    </source>
</evidence>
<dbReference type="SUPFAM" id="SSF56601">
    <property type="entry name" value="beta-lactamase/transpeptidase-like"/>
    <property type="match status" value="1"/>
</dbReference>
<dbReference type="VEuPathDB" id="FungiDB:ACJ73_02742"/>
<dbReference type="Pfam" id="PF00144">
    <property type="entry name" value="Beta-lactamase"/>
    <property type="match status" value="1"/>
</dbReference>
<dbReference type="PANTHER" id="PTHR22935">
    <property type="entry name" value="PENICILLIN-BINDING PROTEIN"/>
    <property type="match status" value="1"/>
</dbReference>
<accession>A0A1J9R0C7</accession>
<dbReference type="OrthoDB" id="6220758at2759"/>
<sequence>MLWTLAPMLSLTAAKGVLPTEECPLLGPTLSSDFDLDKTDAFTKAKDSFPGVVEALFESGVIDSSVSSFAIDVYSTVTNKSVYSYFHQATDPALNETFPAGGIDDGTAIRVGSVSKLFTVYAIVAHAGGMGVLDHPVTRYLPELANNESPKYDDDDGPLKRIAWEYMTVGALASHMGGIGQFPPGFTVCYSPIPEKNKCSIPDFLAQMRDAKVPSQPIFQSSLYSDGGFGVLGRVLERMTGLTYNNAIQSILARPLGLKITGSIVPPGKSPNAIIIPGKTPVPGEAPDTAWGYDNQIIAPPTSSGGIYSNLADLRATGLSILQSKLLSPATTRLWMKPRAHLSSLTTSVGAPWEINRLTTSVSPNSNRTRVTDIYTKGGGQPGYTAIFALSPDHGLGFSVLVAGKTASGDRWPLRAAVGETFVVAAEHAAMENAAKNFAGTFYDEADGSSNATLALETGHTGLELKSWFVDGVEWRANITLPGLVLPEGVDQSVRLYPTGVEFPSEDGCTLLQYRAVPHITPSEPRAAVEGGKGLFDDGCTSWFSTAFVDLGTGVMDEFLLKVREGKLVEVRHRVAGKVMKVGK</sequence>
<name>A0A1J9R0C7_9EURO</name>
<comment type="caution">
    <text evidence="4">The sequence shown here is derived from an EMBL/GenBank/DDBJ whole genome shotgun (WGS) entry which is preliminary data.</text>
</comment>